<dbReference type="Proteomes" id="UP000569329">
    <property type="component" value="Unassembled WGS sequence"/>
</dbReference>
<name>A0A839DTY5_9PSEU</name>
<organism evidence="4 5">
    <name type="scientific">Halosaccharopolyspora lacisalsi</name>
    <dbReference type="NCBI Taxonomy" id="1000566"/>
    <lineage>
        <taxon>Bacteria</taxon>
        <taxon>Bacillati</taxon>
        <taxon>Actinomycetota</taxon>
        <taxon>Actinomycetes</taxon>
        <taxon>Pseudonocardiales</taxon>
        <taxon>Pseudonocardiaceae</taxon>
        <taxon>Halosaccharopolyspora</taxon>
    </lineage>
</organism>
<evidence type="ECO:0000256" key="2">
    <source>
        <dbReference type="RuleBase" id="RU003749"/>
    </source>
</evidence>
<gene>
    <name evidence="4" type="ORF">FHX42_002301</name>
</gene>
<dbReference type="GO" id="GO:0043856">
    <property type="term" value="F:anti-sigma factor antagonist activity"/>
    <property type="evidence" value="ECO:0007669"/>
    <property type="project" value="InterPro"/>
</dbReference>
<comment type="similarity">
    <text evidence="1 2">Belongs to the anti-sigma-factor antagonist family.</text>
</comment>
<proteinExistence type="inferred from homology"/>
<dbReference type="InterPro" id="IPR002645">
    <property type="entry name" value="STAS_dom"/>
</dbReference>
<dbReference type="NCBIfam" id="TIGR00377">
    <property type="entry name" value="ant_ant_sig"/>
    <property type="match status" value="1"/>
</dbReference>
<evidence type="ECO:0000256" key="1">
    <source>
        <dbReference type="ARBA" id="ARBA00009013"/>
    </source>
</evidence>
<dbReference type="Gene3D" id="3.30.750.24">
    <property type="entry name" value="STAS domain"/>
    <property type="match status" value="1"/>
</dbReference>
<feature type="domain" description="STAS" evidence="3">
    <location>
        <begin position="30"/>
        <end position="126"/>
    </location>
</feature>
<dbReference type="EMBL" id="JACGWZ010000002">
    <property type="protein sequence ID" value="MBA8824954.1"/>
    <property type="molecule type" value="Genomic_DNA"/>
</dbReference>
<dbReference type="InterPro" id="IPR036513">
    <property type="entry name" value="STAS_dom_sf"/>
</dbReference>
<dbReference type="PROSITE" id="PS50801">
    <property type="entry name" value="STAS"/>
    <property type="match status" value="1"/>
</dbReference>
<dbReference type="CDD" id="cd07043">
    <property type="entry name" value="STAS_anti-anti-sigma_factors"/>
    <property type="match status" value="1"/>
</dbReference>
<keyword evidence="5" id="KW-1185">Reference proteome</keyword>
<accession>A0A839DTY5</accession>
<evidence type="ECO:0000313" key="4">
    <source>
        <dbReference type="EMBL" id="MBA8824954.1"/>
    </source>
</evidence>
<evidence type="ECO:0000259" key="3">
    <source>
        <dbReference type="PROSITE" id="PS50801"/>
    </source>
</evidence>
<sequence length="126" mass="13634">MATQTTSHHRDTVRQASVSVEIYHPDTRSVVLSMSGEIDLAAFPRLRELLKQRMAAAVDTVVLDLSALAFCDSSGVELLCEVDQRAAATGITLRLVPSRCVDRVLSLTGYADRFRTAATVSRALAA</sequence>
<dbReference type="Pfam" id="PF01740">
    <property type="entry name" value="STAS"/>
    <property type="match status" value="1"/>
</dbReference>
<dbReference type="SUPFAM" id="SSF52091">
    <property type="entry name" value="SpoIIaa-like"/>
    <property type="match status" value="1"/>
</dbReference>
<dbReference type="InterPro" id="IPR003658">
    <property type="entry name" value="Anti-sigma_ant"/>
</dbReference>
<dbReference type="PANTHER" id="PTHR33495">
    <property type="entry name" value="ANTI-SIGMA FACTOR ANTAGONIST TM_1081-RELATED-RELATED"/>
    <property type="match status" value="1"/>
</dbReference>
<dbReference type="AlphaFoldDB" id="A0A839DTY5"/>
<evidence type="ECO:0000313" key="5">
    <source>
        <dbReference type="Proteomes" id="UP000569329"/>
    </source>
</evidence>
<comment type="caution">
    <text evidence="4">The sequence shown here is derived from an EMBL/GenBank/DDBJ whole genome shotgun (WGS) entry which is preliminary data.</text>
</comment>
<dbReference type="RefSeq" id="WP_182544128.1">
    <property type="nucleotide sequence ID" value="NZ_JACGWZ010000002.1"/>
</dbReference>
<reference evidence="4 5" key="1">
    <citation type="submission" date="2020-07" db="EMBL/GenBank/DDBJ databases">
        <title>Sequencing the genomes of 1000 actinobacteria strains.</title>
        <authorList>
            <person name="Klenk H.-P."/>
        </authorList>
    </citation>
    <scope>NUCLEOTIDE SEQUENCE [LARGE SCALE GENOMIC DNA]</scope>
    <source>
        <strain evidence="4 5">DSM 45975</strain>
    </source>
</reference>
<protein>
    <recommendedName>
        <fullName evidence="2">Anti-sigma factor antagonist</fullName>
    </recommendedName>
</protein>
<dbReference type="PANTHER" id="PTHR33495:SF2">
    <property type="entry name" value="ANTI-SIGMA FACTOR ANTAGONIST TM_1081-RELATED"/>
    <property type="match status" value="1"/>
</dbReference>